<evidence type="ECO:0000259" key="2">
    <source>
        <dbReference type="Pfam" id="PF16173"/>
    </source>
</evidence>
<organism evidence="3 4">
    <name type="scientific">Ruminococcus turbiniformis</name>
    <dbReference type="NCBI Taxonomy" id="2881258"/>
    <lineage>
        <taxon>Bacteria</taxon>
        <taxon>Bacillati</taxon>
        <taxon>Bacillota</taxon>
        <taxon>Clostridia</taxon>
        <taxon>Eubacteriales</taxon>
        <taxon>Oscillospiraceae</taxon>
        <taxon>Ruminococcus</taxon>
    </lineage>
</organism>
<reference evidence="3 4" key="1">
    <citation type="submission" date="2021-10" db="EMBL/GenBank/DDBJ databases">
        <title>Anaerobic single-cell dispensing facilitates the cultivation of human gut bacteria.</title>
        <authorList>
            <person name="Afrizal A."/>
        </authorList>
    </citation>
    <scope>NUCLEOTIDE SEQUENCE [LARGE SCALE GENOMIC DNA]</scope>
    <source>
        <strain evidence="3 4">CLA-AA-H200</strain>
    </source>
</reference>
<evidence type="ECO:0000313" key="3">
    <source>
        <dbReference type="EMBL" id="MCC2255319.1"/>
    </source>
</evidence>
<dbReference type="Proteomes" id="UP001198151">
    <property type="component" value="Unassembled WGS sequence"/>
</dbReference>
<accession>A0ABS8G0A3</accession>
<name>A0ABS8G0A3_9FIRM</name>
<gene>
    <name evidence="3" type="ORF">LKD70_12980</name>
</gene>
<proteinExistence type="predicted"/>
<dbReference type="RefSeq" id="WP_227708394.1">
    <property type="nucleotide sequence ID" value="NZ_JAJEQX010000025.1"/>
</dbReference>
<feature type="domain" description="DUF4874" evidence="2">
    <location>
        <begin position="9"/>
        <end position="174"/>
    </location>
</feature>
<evidence type="ECO:0000259" key="1">
    <source>
        <dbReference type="Pfam" id="PF16116"/>
    </source>
</evidence>
<feature type="domain" description="DUF4832" evidence="1">
    <location>
        <begin position="199"/>
        <end position="411"/>
    </location>
</feature>
<evidence type="ECO:0000313" key="4">
    <source>
        <dbReference type="Proteomes" id="UP001198151"/>
    </source>
</evidence>
<dbReference type="Pfam" id="PF16116">
    <property type="entry name" value="DUF4832"/>
    <property type="match status" value="1"/>
</dbReference>
<dbReference type="Pfam" id="PF16173">
    <property type="entry name" value="DUF4874"/>
    <property type="match status" value="1"/>
</dbReference>
<protein>
    <submittedName>
        <fullName evidence="3">DUF4832 domain-containing protein</fullName>
    </submittedName>
</protein>
<dbReference type="InterPro" id="IPR032379">
    <property type="entry name" value="DUF4874"/>
</dbReference>
<dbReference type="EMBL" id="JAJEQX010000025">
    <property type="protein sequence ID" value="MCC2255319.1"/>
    <property type="molecule type" value="Genomic_DNA"/>
</dbReference>
<keyword evidence="4" id="KW-1185">Reference proteome</keyword>
<sequence>METNKFLANSERGFYNIKGVTISDISPTAEDTYELIRNEKTDETLELLQIHIGEYADREISDTGLEQISKTFEAYAEKEKSVSLIVRPLYDWDGKGMESDPRSLDIVLRHMEQIGEVMEEYEGQIYIIQGVFVGSWAEMHSSRYLTNDTYQILIQKMHESMPKSAFLAVRTPAYWRMAARTVEPLSESEAWDMSVLKSRLSLFNDGIMGNSLDCGTYGDLTKEKSELLSDHWIREDELDFQNELNLYVPNGGEAVLDNELNDLYNADETLNTMHVSYLNKAHDTEVIDKWKNTVFREENSVFDGMSGYDYIERHLGYRFVIRDTSLKEAGWKWQKSSITVEVENTGYASRYTPCTVEVIVKDTESGTVKRIKADTDVRMWQPGKVSSFSAELDLEEGREYEIRLQVTGEKDKETVLFANENTVGDDGSCLLGRVKKGV</sequence>
<dbReference type="InterPro" id="IPR032267">
    <property type="entry name" value="DUF4832"/>
</dbReference>
<comment type="caution">
    <text evidence="3">The sequence shown here is derived from an EMBL/GenBank/DDBJ whole genome shotgun (WGS) entry which is preliminary data.</text>
</comment>